<dbReference type="Proteomes" id="UP000095651">
    <property type="component" value="Unassembled WGS sequence"/>
</dbReference>
<reference evidence="1 2" key="1">
    <citation type="submission" date="2015-09" db="EMBL/GenBank/DDBJ databases">
        <authorList>
            <consortium name="Pathogen Informatics"/>
        </authorList>
    </citation>
    <scope>NUCLEOTIDE SEQUENCE [LARGE SCALE GENOMIC DNA]</scope>
    <source>
        <strain evidence="1 2">2789STDY5608850</strain>
    </source>
</reference>
<keyword evidence="1" id="KW-0378">Hydrolase</keyword>
<dbReference type="AlphaFoldDB" id="A0A174HFL4"/>
<gene>
    <name evidence="1" type="ORF">ERS852407_03758</name>
</gene>
<organism evidence="1 2">
    <name type="scientific">Hungatella hathewayi</name>
    <dbReference type="NCBI Taxonomy" id="154046"/>
    <lineage>
        <taxon>Bacteria</taxon>
        <taxon>Bacillati</taxon>
        <taxon>Bacillota</taxon>
        <taxon>Clostridia</taxon>
        <taxon>Lachnospirales</taxon>
        <taxon>Lachnospiraceae</taxon>
        <taxon>Hungatella</taxon>
    </lineage>
</organism>
<dbReference type="GO" id="GO:0016787">
    <property type="term" value="F:hydrolase activity"/>
    <property type="evidence" value="ECO:0007669"/>
    <property type="project" value="UniProtKB-KW"/>
</dbReference>
<dbReference type="InterPro" id="IPR008928">
    <property type="entry name" value="6-hairpin_glycosidase_sf"/>
</dbReference>
<sequence length="253" mass="29042">MEDVYELSGLMQMYQATGAAGYGDRVLERINRTGLPAGKNLLSGREAGAYLFALRQTGKQEYRNAADLVFNRLVSGEEVISETAMPFYAEYDTLFNKKAHYGEIAAFFERKEAWSGQEAAALIDTIDRMSMEIYEYYRALCDLFKQVVRQEMLAEVQNTEVQTVEVQTVEVQSMEVHSAEAHQNNERAWAGYAVLKACNMGILNREKYGEAGLRIWRRFEEQQEQEDGLGNMLKAQYLVFEKDREKWSVDMRG</sequence>
<name>A0A174HFL4_9FIRM</name>
<dbReference type="EMBL" id="CYZE01000010">
    <property type="protein sequence ID" value="CUO73051.1"/>
    <property type="molecule type" value="Genomic_DNA"/>
</dbReference>
<dbReference type="RefSeq" id="WP_055657477.1">
    <property type="nucleotide sequence ID" value="NZ_CABIXC010000010.1"/>
</dbReference>
<protein>
    <submittedName>
        <fullName evidence="1">Glycosyl hydrolase family protein</fullName>
    </submittedName>
</protein>
<accession>A0A174HFL4</accession>
<proteinExistence type="predicted"/>
<dbReference type="GO" id="GO:0005975">
    <property type="term" value="P:carbohydrate metabolic process"/>
    <property type="evidence" value="ECO:0007669"/>
    <property type="project" value="InterPro"/>
</dbReference>
<dbReference type="SUPFAM" id="SSF48208">
    <property type="entry name" value="Six-hairpin glycosidases"/>
    <property type="match status" value="1"/>
</dbReference>
<evidence type="ECO:0000313" key="1">
    <source>
        <dbReference type="EMBL" id="CUO73051.1"/>
    </source>
</evidence>
<evidence type="ECO:0000313" key="2">
    <source>
        <dbReference type="Proteomes" id="UP000095651"/>
    </source>
</evidence>